<sequence length="201" mass="22340">MNPRIMDGPDAYYKKRITYTLHHQPFAFDVGHTLFSSFQVDDGTDLLLRTIAMPNPPTRILDLGCGCGVIGITLARRFPDAEVVMADKDLLAVRYARHNLTLNAVTNATVIGSVGLEQVPPGPYDLIVSNIPAKIGDAAIEEEFILKPLTLLAPDGVYWFVVVSGLNHLIPRLGPRHQLRLKEMKKRSGYTVYRIYPSLSL</sequence>
<dbReference type="InterPro" id="IPR046977">
    <property type="entry name" value="RsmC/RlmG"/>
</dbReference>
<evidence type="ECO:0000313" key="4">
    <source>
        <dbReference type="EMBL" id="PDV99742.1"/>
    </source>
</evidence>
<organism evidence="4 5">
    <name type="scientific">Candidatus Chloroploca asiatica</name>
    <dbReference type="NCBI Taxonomy" id="1506545"/>
    <lineage>
        <taxon>Bacteria</taxon>
        <taxon>Bacillati</taxon>
        <taxon>Chloroflexota</taxon>
        <taxon>Chloroflexia</taxon>
        <taxon>Chloroflexales</taxon>
        <taxon>Chloroflexineae</taxon>
        <taxon>Oscillochloridaceae</taxon>
        <taxon>Candidatus Chloroploca</taxon>
    </lineage>
</organism>
<dbReference type="GO" id="GO:0008757">
    <property type="term" value="F:S-adenosylmethionine-dependent methyltransferase activity"/>
    <property type="evidence" value="ECO:0007669"/>
    <property type="project" value="InterPro"/>
</dbReference>
<dbReference type="GO" id="GO:0032259">
    <property type="term" value="P:methylation"/>
    <property type="evidence" value="ECO:0007669"/>
    <property type="project" value="UniProtKB-KW"/>
</dbReference>
<dbReference type="PANTHER" id="PTHR47816">
    <property type="entry name" value="RIBOSOMAL RNA SMALL SUBUNIT METHYLTRANSFERASE C"/>
    <property type="match status" value="1"/>
</dbReference>
<dbReference type="CDD" id="cd02440">
    <property type="entry name" value="AdoMet_MTases"/>
    <property type="match status" value="1"/>
</dbReference>
<evidence type="ECO:0000256" key="1">
    <source>
        <dbReference type="ARBA" id="ARBA00022603"/>
    </source>
</evidence>
<dbReference type="Pfam" id="PF05175">
    <property type="entry name" value="MTS"/>
    <property type="match status" value="1"/>
</dbReference>
<accession>A0A2H3KNP6</accession>
<keyword evidence="5" id="KW-1185">Reference proteome</keyword>
<dbReference type="OrthoDB" id="9764961at2"/>
<keyword evidence="2 4" id="KW-0808">Transferase</keyword>
<keyword evidence="1 4" id="KW-0489">Methyltransferase</keyword>
<proteinExistence type="predicted"/>
<name>A0A2H3KNP6_9CHLR</name>
<dbReference type="EMBL" id="LYXE01000063">
    <property type="protein sequence ID" value="PDV99742.1"/>
    <property type="molecule type" value="Genomic_DNA"/>
</dbReference>
<evidence type="ECO:0000313" key="5">
    <source>
        <dbReference type="Proteomes" id="UP000220922"/>
    </source>
</evidence>
<dbReference type="Gene3D" id="3.40.50.150">
    <property type="entry name" value="Vaccinia Virus protein VP39"/>
    <property type="match status" value="1"/>
</dbReference>
<dbReference type="SUPFAM" id="SSF53335">
    <property type="entry name" value="S-adenosyl-L-methionine-dependent methyltransferases"/>
    <property type="match status" value="1"/>
</dbReference>
<dbReference type="Proteomes" id="UP000220922">
    <property type="component" value="Unassembled WGS sequence"/>
</dbReference>
<dbReference type="PANTHER" id="PTHR47816:SF4">
    <property type="entry name" value="RIBOSOMAL RNA SMALL SUBUNIT METHYLTRANSFERASE C"/>
    <property type="match status" value="1"/>
</dbReference>
<dbReference type="InterPro" id="IPR007848">
    <property type="entry name" value="Small_mtfrase_dom"/>
</dbReference>
<reference evidence="4 5" key="1">
    <citation type="submission" date="2016-05" db="EMBL/GenBank/DDBJ databases">
        <authorList>
            <person name="Lavstsen T."/>
            <person name="Jespersen J.S."/>
        </authorList>
    </citation>
    <scope>NUCLEOTIDE SEQUENCE [LARGE SCALE GENOMIC DNA]</scope>
    <source>
        <strain evidence="4 5">B7-9</strain>
    </source>
</reference>
<dbReference type="AlphaFoldDB" id="A0A2H3KNP6"/>
<evidence type="ECO:0000256" key="2">
    <source>
        <dbReference type="ARBA" id="ARBA00022679"/>
    </source>
</evidence>
<evidence type="ECO:0000259" key="3">
    <source>
        <dbReference type="Pfam" id="PF05175"/>
    </source>
</evidence>
<comment type="caution">
    <text evidence="4">The sequence shown here is derived from an EMBL/GenBank/DDBJ whole genome shotgun (WGS) entry which is preliminary data.</text>
</comment>
<feature type="domain" description="Methyltransferase small" evidence="3">
    <location>
        <begin position="32"/>
        <end position="193"/>
    </location>
</feature>
<dbReference type="InterPro" id="IPR029063">
    <property type="entry name" value="SAM-dependent_MTases_sf"/>
</dbReference>
<protein>
    <submittedName>
        <fullName evidence="4">Methyltransferase</fullName>
    </submittedName>
</protein>
<gene>
    <name evidence="4" type="ORF">A9Q02_00545</name>
</gene>